<dbReference type="GO" id="GO:0006508">
    <property type="term" value="P:proteolysis"/>
    <property type="evidence" value="ECO:0007669"/>
    <property type="project" value="UniProtKB-KW"/>
</dbReference>
<dbReference type="SUPFAM" id="SSF50156">
    <property type="entry name" value="PDZ domain-like"/>
    <property type="match status" value="1"/>
</dbReference>
<evidence type="ECO:0000256" key="1">
    <source>
        <dbReference type="ARBA" id="ARBA00022670"/>
    </source>
</evidence>
<dbReference type="GO" id="GO:0004252">
    <property type="term" value="F:serine-type endopeptidase activity"/>
    <property type="evidence" value="ECO:0007669"/>
    <property type="project" value="InterPro"/>
</dbReference>
<dbReference type="InterPro" id="IPR001940">
    <property type="entry name" value="Peptidase_S1C"/>
</dbReference>
<name>A0A7W3XWY9_9ACTN</name>
<keyword evidence="1" id="KW-0645">Protease</keyword>
<dbReference type="InterPro" id="IPR051201">
    <property type="entry name" value="Chloro_Bact_Ser_Proteases"/>
</dbReference>
<dbReference type="InterPro" id="IPR009003">
    <property type="entry name" value="Peptidase_S1_PA"/>
</dbReference>
<dbReference type="SUPFAM" id="SSF50494">
    <property type="entry name" value="Trypsin-like serine proteases"/>
    <property type="match status" value="1"/>
</dbReference>
<dbReference type="InterPro" id="IPR041489">
    <property type="entry name" value="PDZ_6"/>
</dbReference>
<dbReference type="Gene3D" id="2.40.10.120">
    <property type="match status" value="1"/>
</dbReference>
<reference evidence="7" key="1">
    <citation type="submission" date="2019-10" db="EMBL/GenBank/DDBJ databases">
        <title>Streptomyces sp. nov., a novel actinobacterium isolated from alkaline environment.</title>
        <authorList>
            <person name="Golinska P."/>
        </authorList>
    </citation>
    <scope>NUCLEOTIDE SEQUENCE [LARGE SCALE GENOMIC DNA]</scope>
    <source>
        <strain evidence="7">DSM 42108</strain>
    </source>
</reference>
<keyword evidence="2" id="KW-0378">Hydrolase</keyword>
<dbReference type="InterPro" id="IPR036034">
    <property type="entry name" value="PDZ_sf"/>
</dbReference>
<feature type="compositionally biased region" description="Pro residues" evidence="3">
    <location>
        <begin position="15"/>
        <end position="27"/>
    </location>
</feature>
<accession>A0A7W3XWY9</accession>
<dbReference type="AlphaFoldDB" id="A0A7W3XWY9"/>
<feature type="transmembrane region" description="Helical" evidence="4">
    <location>
        <begin position="44"/>
        <end position="66"/>
    </location>
</feature>
<feature type="region of interest" description="Disordered" evidence="3">
    <location>
        <begin position="1"/>
        <end position="35"/>
    </location>
</feature>
<sequence length="403" mass="40101">MHRYDPWAAPGSAPLSPPAGVPGPPHAGPAEGEPAPPLRRRLRLLTGALVLALVSGGVGGVVGIQLERAGGPVQVRLPQVAEGERTTDPGTIAGIAETALPGVVTLYVRGGGSAGTGTGFVLDDRGHILTNAHVVGPAGGSGRIQVTFNSGDTVDAVLVGADSGYDLAVVRVDGVSGLSPLPLGDSDGVRVGDAVVAIGSPFDLDGTVTAGIISAVNRPITAGGDGDGTDVSYVNALQTDAAINPGNSGGPLVDTGGRVIGINSAIRTPELGIGPDGEARGGSVGLGFAIPVNQAHRVAEELINTGRATHPVIGVMVDMGFDGVGARVASRSEDPAVVPGGPGDLAGLEEGDVITAVDGERVRSGDELIVRVRSHRPGDVLELTVEREDGELVIPVTLGAADG</sequence>
<proteinExistence type="predicted"/>
<evidence type="ECO:0000259" key="5">
    <source>
        <dbReference type="SMART" id="SM00228"/>
    </source>
</evidence>
<dbReference type="Gene3D" id="2.30.42.10">
    <property type="match status" value="1"/>
</dbReference>
<keyword evidence="7" id="KW-1185">Reference proteome</keyword>
<evidence type="ECO:0000313" key="6">
    <source>
        <dbReference type="EMBL" id="MBB0230570.1"/>
    </source>
</evidence>
<protein>
    <submittedName>
        <fullName evidence="6">PDZ domain-containing protein</fullName>
    </submittedName>
</protein>
<feature type="domain" description="PDZ" evidence="5">
    <location>
        <begin position="311"/>
        <end position="389"/>
    </location>
</feature>
<keyword evidence="4" id="KW-0812">Transmembrane</keyword>
<organism evidence="6 7">
    <name type="scientific">Streptomyces calidiresistens</name>
    <dbReference type="NCBI Taxonomy" id="1485586"/>
    <lineage>
        <taxon>Bacteria</taxon>
        <taxon>Bacillati</taxon>
        <taxon>Actinomycetota</taxon>
        <taxon>Actinomycetes</taxon>
        <taxon>Kitasatosporales</taxon>
        <taxon>Streptomycetaceae</taxon>
        <taxon>Streptomyces</taxon>
    </lineage>
</organism>
<dbReference type="Pfam" id="PF13365">
    <property type="entry name" value="Trypsin_2"/>
    <property type="match status" value="1"/>
</dbReference>
<comment type="caution">
    <text evidence="6">The sequence shown here is derived from an EMBL/GenBank/DDBJ whole genome shotgun (WGS) entry which is preliminary data.</text>
</comment>
<dbReference type="PANTHER" id="PTHR43343:SF3">
    <property type="entry name" value="PROTEASE DO-LIKE 8, CHLOROPLASTIC"/>
    <property type="match status" value="1"/>
</dbReference>
<dbReference type="EMBL" id="VKHS01000307">
    <property type="protein sequence ID" value="MBB0230570.1"/>
    <property type="molecule type" value="Genomic_DNA"/>
</dbReference>
<keyword evidence="4" id="KW-1133">Transmembrane helix</keyword>
<evidence type="ECO:0000256" key="4">
    <source>
        <dbReference type="SAM" id="Phobius"/>
    </source>
</evidence>
<evidence type="ECO:0000313" key="7">
    <source>
        <dbReference type="Proteomes" id="UP000530234"/>
    </source>
</evidence>
<dbReference type="Proteomes" id="UP000530234">
    <property type="component" value="Unassembled WGS sequence"/>
</dbReference>
<dbReference type="PRINTS" id="PR00834">
    <property type="entry name" value="PROTEASES2C"/>
</dbReference>
<dbReference type="PANTHER" id="PTHR43343">
    <property type="entry name" value="PEPTIDASE S12"/>
    <property type="match status" value="1"/>
</dbReference>
<gene>
    <name evidence="6" type="ORF">FOE67_13855</name>
</gene>
<dbReference type="InterPro" id="IPR001478">
    <property type="entry name" value="PDZ"/>
</dbReference>
<keyword evidence="4" id="KW-0472">Membrane</keyword>
<evidence type="ECO:0000256" key="3">
    <source>
        <dbReference type="SAM" id="MobiDB-lite"/>
    </source>
</evidence>
<dbReference type="SMART" id="SM00228">
    <property type="entry name" value="PDZ"/>
    <property type="match status" value="1"/>
</dbReference>
<evidence type="ECO:0000256" key="2">
    <source>
        <dbReference type="ARBA" id="ARBA00022801"/>
    </source>
</evidence>
<dbReference type="Pfam" id="PF17820">
    <property type="entry name" value="PDZ_6"/>
    <property type="match status" value="1"/>
</dbReference>